<gene>
    <name evidence="7" type="ORF">ABDJ38_11645</name>
</gene>
<dbReference type="Pfam" id="PF00258">
    <property type="entry name" value="Flavodoxin_1"/>
    <property type="match status" value="1"/>
</dbReference>
<dbReference type="Gene3D" id="3.40.50.360">
    <property type="match status" value="1"/>
</dbReference>
<dbReference type="Gene3D" id="3.40.50.80">
    <property type="entry name" value="Nucleotide-binding domain of ferredoxin-NADP reductase (FNR) module"/>
    <property type="match status" value="1"/>
</dbReference>
<dbReference type="SUPFAM" id="SSF63380">
    <property type="entry name" value="Riboflavin synthase domain-like"/>
    <property type="match status" value="1"/>
</dbReference>
<dbReference type="EMBL" id="JBDLBR010000003">
    <property type="protein sequence ID" value="MEN7537828.1"/>
    <property type="molecule type" value="Genomic_DNA"/>
</dbReference>
<keyword evidence="8" id="KW-1185">Reference proteome</keyword>
<dbReference type="InterPro" id="IPR017927">
    <property type="entry name" value="FAD-bd_FR_type"/>
</dbReference>
<dbReference type="InterPro" id="IPR029039">
    <property type="entry name" value="Flavoprotein-like_sf"/>
</dbReference>
<dbReference type="SUPFAM" id="SSF52343">
    <property type="entry name" value="Ferredoxin reductase-like, C-terminal NADP-linked domain"/>
    <property type="match status" value="1"/>
</dbReference>
<accession>A0ABV0CY81</accession>
<proteinExistence type="predicted"/>
<keyword evidence="2" id="KW-0288">FMN</keyword>
<organism evidence="7 8">
    <name type="scientific">Aurantiacibacter flavus</name>
    <dbReference type="NCBI Taxonomy" id="3145232"/>
    <lineage>
        <taxon>Bacteria</taxon>
        <taxon>Pseudomonadati</taxon>
        <taxon>Pseudomonadota</taxon>
        <taxon>Alphaproteobacteria</taxon>
        <taxon>Sphingomonadales</taxon>
        <taxon>Erythrobacteraceae</taxon>
        <taxon>Aurantiacibacter</taxon>
    </lineage>
</organism>
<evidence type="ECO:0000313" key="7">
    <source>
        <dbReference type="EMBL" id="MEN7537828.1"/>
    </source>
</evidence>
<evidence type="ECO:0000256" key="1">
    <source>
        <dbReference type="ARBA" id="ARBA00022630"/>
    </source>
</evidence>
<sequence length="451" mass="49524">MTDSTFAVSGEPTHWALSALLLLLWLLASWRWLRKMPLEGATEAHWLIIHASQTGQAQDLAKTAFRRVSKVLEAQGRTARLAAANVVTKSDLARAEALCFVVATTGEGEAPDNALRFEREVMASAPDLTGKLAAILALGDRRYDQFCAFGQRVAEWLEHNRATFLGPPVLVDDHAPADLERWDALLRETGFPEAEQDSDASVKSWKVVRREQVAKASPGSGSGQTSDGLYHLVLQPQDHDERQWQIGDLFELHTPCGHLRDYSIANRPGSEELHLIVRRVLDQGRTGRGSGLLTATSEQNQVVNGRIRPHPSFRPPAGDGPLLAIGAGSGWAGLRPHVLHAMANDRPCWLIYGERQDADNDALLAEMRAWHREGQLLHLDLALSSGGGPYVQDIVAQKAAQLVQLCGPDTGVILCGRLAMGQACLAELARMLSQDWLDEARETGRLRHDLY</sequence>
<comment type="caution">
    <text evidence="7">The sequence shown here is derived from an EMBL/GenBank/DDBJ whole genome shotgun (WGS) entry which is preliminary data.</text>
</comment>
<dbReference type="PANTHER" id="PTHR19384">
    <property type="entry name" value="NITRIC OXIDE SYNTHASE-RELATED"/>
    <property type="match status" value="1"/>
</dbReference>
<dbReference type="Pfam" id="PF00175">
    <property type="entry name" value="NAD_binding_1"/>
    <property type="match status" value="1"/>
</dbReference>
<evidence type="ECO:0000256" key="2">
    <source>
        <dbReference type="ARBA" id="ARBA00022643"/>
    </source>
</evidence>
<dbReference type="Proteomes" id="UP001484535">
    <property type="component" value="Unassembled WGS sequence"/>
</dbReference>
<feature type="domain" description="FAD-binding FR-type" evidence="6">
    <location>
        <begin position="200"/>
        <end position="316"/>
    </location>
</feature>
<reference evidence="7 8" key="1">
    <citation type="submission" date="2024-05" db="EMBL/GenBank/DDBJ databases">
        <authorList>
            <person name="Park S."/>
        </authorList>
    </citation>
    <scope>NUCLEOTIDE SEQUENCE [LARGE SCALE GENOMIC DNA]</scope>
    <source>
        <strain evidence="7 8">DGU5</strain>
    </source>
</reference>
<evidence type="ECO:0000256" key="3">
    <source>
        <dbReference type="ARBA" id="ARBA00023797"/>
    </source>
</evidence>
<dbReference type="InterPro" id="IPR001433">
    <property type="entry name" value="OxRdtase_FAD/NAD-bd"/>
</dbReference>
<dbReference type="InterPro" id="IPR017938">
    <property type="entry name" value="Riboflavin_synthase-like_b-brl"/>
</dbReference>
<dbReference type="SUPFAM" id="SSF52218">
    <property type="entry name" value="Flavoproteins"/>
    <property type="match status" value="1"/>
</dbReference>
<dbReference type="RefSeq" id="WP_346785269.1">
    <property type="nucleotide sequence ID" value="NZ_JBDLBR010000003.1"/>
</dbReference>
<protein>
    <recommendedName>
        <fullName evidence="3">NADPH--hemoprotein reductase</fullName>
        <ecNumber evidence="3">1.6.2.4</ecNumber>
    </recommendedName>
</protein>
<keyword evidence="4" id="KW-0472">Membrane</keyword>
<dbReference type="EC" id="1.6.2.4" evidence="3"/>
<dbReference type="InterPro" id="IPR039261">
    <property type="entry name" value="FNR_nucleotide-bd"/>
</dbReference>
<keyword evidence="4" id="KW-0812">Transmembrane</keyword>
<feature type="transmembrane region" description="Helical" evidence="4">
    <location>
        <begin position="15"/>
        <end position="33"/>
    </location>
</feature>
<keyword evidence="4" id="KW-1133">Transmembrane helix</keyword>
<dbReference type="PROSITE" id="PS51384">
    <property type="entry name" value="FAD_FR"/>
    <property type="match status" value="1"/>
</dbReference>
<name>A0ABV0CY81_9SPHN</name>
<evidence type="ECO:0000259" key="6">
    <source>
        <dbReference type="PROSITE" id="PS51384"/>
    </source>
</evidence>
<feature type="domain" description="Flavodoxin-like" evidence="5">
    <location>
        <begin position="46"/>
        <end position="187"/>
    </location>
</feature>
<evidence type="ECO:0000256" key="4">
    <source>
        <dbReference type="SAM" id="Phobius"/>
    </source>
</evidence>
<dbReference type="PANTHER" id="PTHR19384:SF17">
    <property type="entry name" value="NADPH--CYTOCHROME P450 REDUCTASE"/>
    <property type="match status" value="1"/>
</dbReference>
<dbReference type="PROSITE" id="PS50902">
    <property type="entry name" value="FLAVODOXIN_LIKE"/>
    <property type="match status" value="1"/>
</dbReference>
<dbReference type="InterPro" id="IPR008254">
    <property type="entry name" value="Flavodoxin/NO_synth"/>
</dbReference>
<evidence type="ECO:0000313" key="8">
    <source>
        <dbReference type="Proteomes" id="UP001484535"/>
    </source>
</evidence>
<evidence type="ECO:0000259" key="5">
    <source>
        <dbReference type="PROSITE" id="PS50902"/>
    </source>
</evidence>
<keyword evidence="1" id="KW-0285">Flavoprotein</keyword>